<dbReference type="InterPro" id="IPR050469">
    <property type="entry name" value="Diguanylate_Cyclase"/>
</dbReference>
<evidence type="ECO:0000256" key="5">
    <source>
        <dbReference type="ARBA" id="ARBA00023136"/>
    </source>
</evidence>
<dbReference type="Proteomes" id="UP001148125">
    <property type="component" value="Unassembled WGS sequence"/>
</dbReference>
<dbReference type="CDD" id="cd01949">
    <property type="entry name" value="GGDEF"/>
    <property type="match status" value="1"/>
</dbReference>
<keyword evidence="4 6" id="KW-1133">Transmembrane helix</keyword>
<keyword evidence="9" id="KW-1185">Reference proteome</keyword>
<feature type="domain" description="GGDEF" evidence="7">
    <location>
        <begin position="226"/>
        <end position="359"/>
    </location>
</feature>
<evidence type="ECO:0000256" key="1">
    <source>
        <dbReference type="ARBA" id="ARBA00004651"/>
    </source>
</evidence>
<feature type="transmembrane region" description="Helical" evidence="6">
    <location>
        <begin position="159"/>
        <end position="181"/>
    </location>
</feature>
<dbReference type="RefSeq" id="WP_275117386.1">
    <property type="nucleotide sequence ID" value="NZ_JAOTPO010000003.1"/>
</dbReference>
<feature type="transmembrane region" description="Helical" evidence="6">
    <location>
        <begin position="41"/>
        <end position="59"/>
    </location>
</feature>
<dbReference type="InterPro" id="IPR000160">
    <property type="entry name" value="GGDEF_dom"/>
</dbReference>
<dbReference type="PANTHER" id="PTHR45138">
    <property type="entry name" value="REGULATORY COMPONENTS OF SENSORY TRANSDUCTION SYSTEM"/>
    <property type="match status" value="1"/>
</dbReference>
<dbReference type="InterPro" id="IPR029787">
    <property type="entry name" value="Nucleotide_cyclase"/>
</dbReference>
<evidence type="ECO:0000256" key="3">
    <source>
        <dbReference type="ARBA" id="ARBA00022692"/>
    </source>
</evidence>
<evidence type="ECO:0000256" key="2">
    <source>
        <dbReference type="ARBA" id="ARBA00022475"/>
    </source>
</evidence>
<dbReference type="Pfam" id="PF07694">
    <property type="entry name" value="5TM-5TMR_LYT"/>
    <property type="match status" value="1"/>
</dbReference>
<dbReference type="PANTHER" id="PTHR45138:SF9">
    <property type="entry name" value="DIGUANYLATE CYCLASE DGCM-RELATED"/>
    <property type="match status" value="1"/>
</dbReference>
<evidence type="ECO:0000256" key="4">
    <source>
        <dbReference type="ARBA" id="ARBA00022989"/>
    </source>
</evidence>
<dbReference type="SMART" id="SM00267">
    <property type="entry name" value="GGDEF"/>
    <property type="match status" value="1"/>
</dbReference>
<feature type="transmembrane region" description="Helical" evidence="6">
    <location>
        <begin position="9"/>
        <end position="26"/>
    </location>
</feature>
<evidence type="ECO:0000259" key="7">
    <source>
        <dbReference type="PROSITE" id="PS50887"/>
    </source>
</evidence>
<organism evidence="8 9">
    <name type="scientific">Alkalihalobacterium chitinilyticum</name>
    <dbReference type="NCBI Taxonomy" id="2980103"/>
    <lineage>
        <taxon>Bacteria</taxon>
        <taxon>Bacillati</taxon>
        <taxon>Bacillota</taxon>
        <taxon>Bacilli</taxon>
        <taxon>Bacillales</taxon>
        <taxon>Bacillaceae</taxon>
        <taxon>Alkalihalobacterium</taxon>
    </lineage>
</organism>
<dbReference type="SUPFAM" id="SSF55073">
    <property type="entry name" value="Nucleotide cyclase"/>
    <property type="match status" value="1"/>
</dbReference>
<evidence type="ECO:0000313" key="9">
    <source>
        <dbReference type="Proteomes" id="UP001148125"/>
    </source>
</evidence>
<dbReference type="NCBIfam" id="TIGR00254">
    <property type="entry name" value="GGDEF"/>
    <property type="match status" value="1"/>
</dbReference>
<protein>
    <submittedName>
        <fullName evidence="8">GGDEF domain-containing protein</fullName>
    </submittedName>
</protein>
<dbReference type="EMBL" id="JAOTPO010000003">
    <property type="protein sequence ID" value="MDE5412745.1"/>
    <property type="molecule type" value="Genomic_DNA"/>
</dbReference>
<feature type="transmembrane region" description="Helical" evidence="6">
    <location>
        <begin position="71"/>
        <end position="95"/>
    </location>
</feature>
<dbReference type="InterPro" id="IPR043128">
    <property type="entry name" value="Rev_trsase/Diguanyl_cyclase"/>
</dbReference>
<dbReference type="Gene3D" id="3.30.70.270">
    <property type="match status" value="1"/>
</dbReference>
<reference evidence="8" key="1">
    <citation type="submission" date="2024-05" db="EMBL/GenBank/DDBJ databases">
        <title>Alkalihalobacillus sp. strain MEB203 novel alkaliphilic bacterium from Lonar Lake, India.</title>
        <authorList>
            <person name="Joshi A."/>
            <person name="Thite S."/>
            <person name="Mengade P."/>
        </authorList>
    </citation>
    <scope>NUCLEOTIDE SEQUENCE</scope>
    <source>
        <strain evidence="8">MEB 203</strain>
    </source>
</reference>
<feature type="transmembrane region" description="Helical" evidence="6">
    <location>
        <begin position="135"/>
        <end position="153"/>
    </location>
</feature>
<feature type="transmembrane region" description="Helical" evidence="6">
    <location>
        <begin position="107"/>
        <end position="128"/>
    </location>
</feature>
<evidence type="ECO:0000313" key="8">
    <source>
        <dbReference type="EMBL" id="MDE5412745.1"/>
    </source>
</evidence>
<evidence type="ECO:0000256" key="6">
    <source>
        <dbReference type="SAM" id="Phobius"/>
    </source>
</evidence>
<sequence length="366" mass="41471">MYYFIHEMFANAAILSSFIFFAGYLNRDVALSVHSPLRTKLLVGVLSSLLGIILMQYSIQISEAVIDLRYFSIMLAAYIAGFIPAIIAALIVGFARLLFWGLNLGGIIAFSTMLLVGIGCGVCGEYFAKQHSRKWLYMTLYSTLIGICTLYILVKDLVILFQISFIFILTGIFLMYCLRYVRDANENYRAMKQHSYEDELTGLTNVRGFNKAMKEFMSDFRDSEEKKHSFLLIDIDHFKMINDTYGHLNGDLVLKRLGQILQLESRGTDIVSRNGGEEFSILLPNCEKEDAVQIAKRIRKSVEGALFHINSTQLNVTVSIGVSSLTSIDMTPEQLVQEADECLYFAKRSGRNLVGFRLDDKFMTEK</sequence>
<gene>
    <name evidence="8" type="ORF">N7Z68_05060</name>
</gene>
<accession>A0ABT5VBD0</accession>
<name>A0ABT5VBD0_9BACI</name>
<dbReference type="Pfam" id="PF00990">
    <property type="entry name" value="GGDEF"/>
    <property type="match status" value="1"/>
</dbReference>
<proteinExistence type="predicted"/>
<dbReference type="InterPro" id="IPR011620">
    <property type="entry name" value="Sig_transdc_His_kinase_LytS_TM"/>
</dbReference>
<comment type="subcellular location">
    <subcellularLocation>
        <location evidence="1">Cell membrane</location>
        <topology evidence="1">Multi-pass membrane protein</topology>
    </subcellularLocation>
</comment>
<keyword evidence="3 6" id="KW-0812">Transmembrane</keyword>
<comment type="caution">
    <text evidence="8">The sequence shown here is derived from an EMBL/GenBank/DDBJ whole genome shotgun (WGS) entry which is preliminary data.</text>
</comment>
<dbReference type="PROSITE" id="PS50887">
    <property type="entry name" value="GGDEF"/>
    <property type="match status" value="1"/>
</dbReference>
<keyword evidence="5 6" id="KW-0472">Membrane</keyword>
<keyword evidence="2" id="KW-1003">Cell membrane</keyword>